<evidence type="ECO:0000256" key="1">
    <source>
        <dbReference type="ARBA" id="ARBA00005417"/>
    </source>
</evidence>
<keyword evidence="4 6" id="KW-0067">ATP-binding</keyword>
<dbReference type="InterPro" id="IPR003593">
    <property type="entry name" value="AAA+_ATPase"/>
</dbReference>
<dbReference type="Gene3D" id="3.40.50.300">
    <property type="entry name" value="P-loop containing nucleotide triphosphate hydrolases"/>
    <property type="match status" value="1"/>
</dbReference>
<dbReference type="InterPro" id="IPR003439">
    <property type="entry name" value="ABC_transporter-like_ATP-bd"/>
</dbReference>
<dbReference type="PROSITE" id="PS50893">
    <property type="entry name" value="ABC_TRANSPORTER_2"/>
    <property type="match status" value="1"/>
</dbReference>
<protein>
    <submittedName>
        <fullName evidence="6">ATP-binding cassette domain-containing protein</fullName>
    </submittedName>
</protein>
<gene>
    <name evidence="6" type="ORF">D8M04_14740</name>
</gene>
<evidence type="ECO:0000313" key="7">
    <source>
        <dbReference type="Proteomes" id="UP000270219"/>
    </source>
</evidence>
<dbReference type="AlphaFoldDB" id="A0A498D6M3"/>
<keyword evidence="3" id="KW-0547">Nucleotide-binding</keyword>
<dbReference type="FunFam" id="3.40.50.300:FF:000016">
    <property type="entry name" value="Oligopeptide ABC transporter ATP-binding component"/>
    <property type="match status" value="1"/>
</dbReference>
<dbReference type="SMART" id="SM00382">
    <property type="entry name" value="AAA"/>
    <property type="match status" value="1"/>
</dbReference>
<dbReference type="Pfam" id="PF00005">
    <property type="entry name" value="ABC_tran"/>
    <property type="match status" value="1"/>
</dbReference>
<name>A0A498D6M3_9BACI</name>
<dbReference type="Proteomes" id="UP000270219">
    <property type="component" value="Unassembled WGS sequence"/>
</dbReference>
<evidence type="ECO:0000256" key="2">
    <source>
        <dbReference type="ARBA" id="ARBA00022448"/>
    </source>
</evidence>
<dbReference type="PANTHER" id="PTHR43776:SF7">
    <property type="entry name" value="D,D-DIPEPTIDE TRANSPORT ATP-BINDING PROTEIN DDPF-RELATED"/>
    <property type="match status" value="1"/>
</dbReference>
<feature type="domain" description="ABC transporter" evidence="5">
    <location>
        <begin position="9"/>
        <end position="255"/>
    </location>
</feature>
<dbReference type="Pfam" id="PF08352">
    <property type="entry name" value="oligo_HPY"/>
    <property type="match status" value="1"/>
</dbReference>
<dbReference type="RefSeq" id="WP_121524171.1">
    <property type="nucleotide sequence ID" value="NZ_RCHR01000005.1"/>
</dbReference>
<dbReference type="GO" id="GO:0005524">
    <property type="term" value="F:ATP binding"/>
    <property type="evidence" value="ECO:0007669"/>
    <property type="project" value="UniProtKB-KW"/>
</dbReference>
<dbReference type="EMBL" id="RCHR01000005">
    <property type="protein sequence ID" value="RLL42804.1"/>
    <property type="molecule type" value="Genomic_DNA"/>
</dbReference>
<evidence type="ECO:0000256" key="4">
    <source>
        <dbReference type="ARBA" id="ARBA00022840"/>
    </source>
</evidence>
<proteinExistence type="inferred from homology"/>
<dbReference type="PROSITE" id="PS00211">
    <property type="entry name" value="ABC_TRANSPORTER_1"/>
    <property type="match status" value="1"/>
</dbReference>
<evidence type="ECO:0000313" key="6">
    <source>
        <dbReference type="EMBL" id="RLL42804.1"/>
    </source>
</evidence>
<dbReference type="GO" id="GO:0016887">
    <property type="term" value="F:ATP hydrolysis activity"/>
    <property type="evidence" value="ECO:0007669"/>
    <property type="project" value="InterPro"/>
</dbReference>
<organism evidence="6 7">
    <name type="scientific">Oceanobacillus piezotolerans</name>
    <dbReference type="NCBI Taxonomy" id="2448030"/>
    <lineage>
        <taxon>Bacteria</taxon>
        <taxon>Bacillati</taxon>
        <taxon>Bacillota</taxon>
        <taxon>Bacilli</taxon>
        <taxon>Bacillales</taxon>
        <taxon>Bacillaceae</taxon>
        <taxon>Oceanobacillus</taxon>
    </lineage>
</organism>
<dbReference type="GO" id="GO:0055085">
    <property type="term" value="P:transmembrane transport"/>
    <property type="evidence" value="ECO:0007669"/>
    <property type="project" value="UniProtKB-ARBA"/>
</dbReference>
<comment type="similarity">
    <text evidence="1">Belongs to the ABC transporter superfamily.</text>
</comment>
<evidence type="ECO:0000259" key="5">
    <source>
        <dbReference type="PROSITE" id="PS50893"/>
    </source>
</evidence>
<dbReference type="PANTHER" id="PTHR43776">
    <property type="entry name" value="TRANSPORT ATP-BINDING PROTEIN"/>
    <property type="match status" value="1"/>
</dbReference>
<reference evidence="6 7" key="1">
    <citation type="submission" date="2018-10" db="EMBL/GenBank/DDBJ databases">
        <title>Oceanobacillus sp. YLB-02 draft genome.</title>
        <authorList>
            <person name="Yu L."/>
        </authorList>
    </citation>
    <scope>NUCLEOTIDE SEQUENCE [LARGE SCALE GENOMIC DNA]</scope>
    <source>
        <strain evidence="6 7">YLB-02</strain>
    </source>
</reference>
<accession>A0A498D6M3</accession>
<dbReference type="InterPro" id="IPR017871">
    <property type="entry name" value="ABC_transporter-like_CS"/>
</dbReference>
<dbReference type="InterPro" id="IPR050319">
    <property type="entry name" value="ABC_transp_ATP-bind"/>
</dbReference>
<keyword evidence="2" id="KW-0813">Transport</keyword>
<comment type="caution">
    <text evidence="6">The sequence shown here is derived from an EMBL/GenBank/DDBJ whole genome shotgun (WGS) entry which is preliminary data.</text>
</comment>
<keyword evidence="7" id="KW-1185">Reference proteome</keyword>
<dbReference type="OrthoDB" id="9802264at2"/>
<dbReference type="GO" id="GO:0015833">
    <property type="term" value="P:peptide transport"/>
    <property type="evidence" value="ECO:0007669"/>
    <property type="project" value="InterPro"/>
</dbReference>
<dbReference type="SUPFAM" id="SSF52540">
    <property type="entry name" value="P-loop containing nucleoside triphosphate hydrolases"/>
    <property type="match status" value="1"/>
</dbReference>
<dbReference type="InterPro" id="IPR013563">
    <property type="entry name" value="Oligopep_ABC_C"/>
</dbReference>
<dbReference type="CDD" id="cd03257">
    <property type="entry name" value="ABC_NikE_OppD_transporters"/>
    <property type="match status" value="1"/>
</dbReference>
<evidence type="ECO:0000256" key="3">
    <source>
        <dbReference type="ARBA" id="ARBA00022741"/>
    </source>
</evidence>
<sequence length="313" mass="35664">MAQDREKLLEVKDLQKHFRVGRNKIVKAVDGVSFDIFKGETFGLVGESGSGKSTTGRTIIRLYEATGGEVKFDGEDVHGKKSKDELLKFNRKMQMIFQDPSSSLNPRMTVLDIIAEGLDVHKLVKSEEERKARVEELLEVVGLNKEHATRFPHEFSGGQRQRIGIARALAVDPEFIIADEPISALDVSIQAQVVNLLKKLQKERGLTYLFIAHDLSMVKYISDRIGVMYLGNLVELADSDELYKNPLHPYTKSLLSAIPLPDPEYERSRVRHAYDPSVHDTSEEPEFREVAPKHWVRCTKKEFEQYKDELNNK</sequence>
<dbReference type="InterPro" id="IPR027417">
    <property type="entry name" value="P-loop_NTPase"/>
</dbReference>
<dbReference type="NCBIfam" id="TIGR01727">
    <property type="entry name" value="oligo_HPY"/>
    <property type="match status" value="1"/>
</dbReference>